<organism evidence="1 2">
    <name type="scientific">Vibrio harveyi</name>
    <name type="common">Beneckea harveyi</name>
    <dbReference type="NCBI Taxonomy" id="669"/>
    <lineage>
        <taxon>Bacteria</taxon>
        <taxon>Pseudomonadati</taxon>
        <taxon>Pseudomonadota</taxon>
        <taxon>Gammaproteobacteria</taxon>
        <taxon>Vibrionales</taxon>
        <taxon>Vibrionaceae</taxon>
        <taxon>Vibrio</taxon>
    </lineage>
</organism>
<sequence length="231" mass="26270">MSSNAITPCWGYIGKMPAKGDFVKNGLSQEFTERWHDWQQAIIAVSREQLGEGWHQYFLTAPIWHFALDISYMEDATYIGSVIPSVDSAGRYFFFTVVRPVEGSAVDYWEQSQWTQNSQDLAVAVLNDDFVFDAWARRLTDSDKTVLDDVPTAEVPLVHYKSKLSTIYENTPQLSANGLLNQILGQEYKKPCFWWTEGSATISPCMLITSGLPSIGQYAAMLDGNWQEWNW</sequence>
<protein>
    <submittedName>
        <fullName evidence="1">Type VI secretion system-associated protein TagF</fullName>
    </submittedName>
</protein>
<comment type="caution">
    <text evidence="1">The sequence shown here is derived from an EMBL/GenBank/DDBJ whole genome shotgun (WGS) entry which is preliminary data.</text>
</comment>
<dbReference type="AlphaFoldDB" id="A0A8B3DF13"/>
<dbReference type="Proteomes" id="UP000253437">
    <property type="component" value="Unassembled WGS sequence"/>
</dbReference>
<accession>A0A8B3DF13</accession>
<dbReference type="Pfam" id="PF09867">
    <property type="entry name" value="TagF_N"/>
    <property type="match status" value="1"/>
</dbReference>
<proteinExistence type="predicted"/>
<evidence type="ECO:0000313" key="1">
    <source>
        <dbReference type="EMBL" id="RIW07963.1"/>
    </source>
</evidence>
<evidence type="ECO:0000313" key="2">
    <source>
        <dbReference type="Proteomes" id="UP000253437"/>
    </source>
</evidence>
<dbReference type="Gene3D" id="3.40.1730.10">
    <property type="entry name" value="pa0076 domain"/>
    <property type="match status" value="1"/>
</dbReference>
<dbReference type="PIRSF" id="PIRSF029287">
    <property type="entry name" value="UCP029287"/>
    <property type="match status" value="1"/>
</dbReference>
<name>A0A8B3DF13_VIBHA</name>
<dbReference type="NCBIfam" id="TIGR03373">
    <property type="entry name" value="VI_minor_4"/>
    <property type="match status" value="1"/>
</dbReference>
<dbReference type="EMBL" id="QOUW02000102">
    <property type="protein sequence ID" value="RIW07963.1"/>
    <property type="molecule type" value="Genomic_DNA"/>
</dbReference>
<dbReference type="InterPro" id="IPR038225">
    <property type="entry name" value="TagF_sf"/>
</dbReference>
<dbReference type="RefSeq" id="WP_114092712.1">
    <property type="nucleotide sequence ID" value="NZ_QOUW02000102.1"/>
</dbReference>
<dbReference type="InterPro" id="IPR017748">
    <property type="entry name" value="TagF"/>
</dbReference>
<gene>
    <name evidence="1" type="primary">tagF</name>
    <name evidence="1" type="ORF">DS957_020305</name>
</gene>
<reference evidence="1 2" key="1">
    <citation type="submission" date="2018-08" db="EMBL/GenBank/DDBJ databases">
        <title>Vibrio harveyi strains pathogenic to white snook Centropomus viridis Lockington (1877) and potential probiotic bacteria.</title>
        <authorList>
            <person name="Soto-Rodriguez S."/>
            <person name="Gomez-Gil B."/>
            <person name="Lozano-Olvera R."/>
        </authorList>
    </citation>
    <scope>NUCLEOTIDE SEQUENCE [LARGE SCALE GENOMIC DNA]</scope>
    <source>
        <strain evidence="1 2">CAIM 1508</strain>
    </source>
</reference>